<dbReference type="PANTHER" id="PTHR12243:SF60">
    <property type="entry name" value="SI:CH211-15D5.12-RELATED"/>
    <property type="match status" value="1"/>
</dbReference>
<dbReference type="GO" id="GO:0005667">
    <property type="term" value="C:transcription regulator complex"/>
    <property type="evidence" value="ECO:0007669"/>
    <property type="project" value="TreeGrafter"/>
</dbReference>
<evidence type="ECO:0000313" key="5">
    <source>
        <dbReference type="EMBL" id="JAS22408.1"/>
    </source>
</evidence>
<gene>
    <name evidence="5" type="ORF">g.1333</name>
    <name evidence="4" type="ORF">g.1334</name>
</gene>
<name>A0A1B6CUV5_9HEMI</name>
<dbReference type="AlphaFoldDB" id="A0A1B6CUV5"/>
<evidence type="ECO:0008006" key="6">
    <source>
        <dbReference type="Google" id="ProtNLM"/>
    </source>
</evidence>
<organism evidence="4">
    <name type="scientific">Clastoptera arizonana</name>
    <name type="common">Arizona spittle bug</name>
    <dbReference type="NCBI Taxonomy" id="38151"/>
    <lineage>
        <taxon>Eukaryota</taxon>
        <taxon>Metazoa</taxon>
        <taxon>Ecdysozoa</taxon>
        <taxon>Arthropoda</taxon>
        <taxon>Hexapoda</taxon>
        <taxon>Insecta</taxon>
        <taxon>Pterygota</taxon>
        <taxon>Neoptera</taxon>
        <taxon>Paraneoptera</taxon>
        <taxon>Hemiptera</taxon>
        <taxon>Auchenorrhyncha</taxon>
        <taxon>Cercopoidea</taxon>
        <taxon>Clastopteridae</taxon>
        <taxon>Clastoptera</taxon>
    </lineage>
</organism>
<dbReference type="PROSITE" id="PS51029">
    <property type="entry name" value="MADF"/>
    <property type="match status" value="1"/>
</dbReference>
<dbReference type="InterPro" id="IPR039353">
    <property type="entry name" value="TF_Adf1"/>
</dbReference>
<keyword evidence="1" id="KW-0539">Nucleus</keyword>
<sequence length="247" mass="28993">RCKTRLQICDSVFQLSMFAFVIDSFEMNILHFDESSMIKFVQIVERYPVIYDDNHPDFYSRQKQNESWEKVAEEMGDDMSICRDKWRNVKACYIRYLRRIRNGTHRFSKQYYLAPYLDYLTPFINFNSTRGKSSEDKLNSSPSTTSGINLDCHTDDYIKKTLKQKESSSSSNGSAVVLNVKAFKRKESEIDKKRKAELQAEDEVQINFFKSLLPDVGRMTKKQKLSFKQIVLKTVEDILYNPSEENS</sequence>
<dbReference type="InterPro" id="IPR006578">
    <property type="entry name" value="MADF-dom"/>
</dbReference>
<dbReference type="SMART" id="SM00595">
    <property type="entry name" value="MADF"/>
    <property type="match status" value="1"/>
</dbReference>
<dbReference type="PANTHER" id="PTHR12243">
    <property type="entry name" value="MADF DOMAIN TRANSCRIPTION FACTOR"/>
    <property type="match status" value="1"/>
</dbReference>
<evidence type="ECO:0000259" key="3">
    <source>
        <dbReference type="PROSITE" id="PS51031"/>
    </source>
</evidence>
<reference evidence="4" key="1">
    <citation type="submission" date="2015-12" db="EMBL/GenBank/DDBJ databases">
        <title>De novo transcriptome assembly of four potential Pierce s Disease insect vectors from Arizona vineyards.</title>
        <authorList>
            <person name="Tassone E.E."/>
        </authorList>
    </citation>
    <scope>NUCLEOTIDE SEQUENCE</scope>
</reference>
<proteinExistence type="predicted"/>
<evidence type="ECO:0000256" key="1">
    <source>
        <dbReference type="PROSITE-ProRule" id="PRU00371"/>
    </source>
</evidence>
<protein>
    <recommendedName>
        <fullName evidence="6">MADF domain-containing protein</fullName>
    </recommendedName>
</protein>
<evidence type="ECO:0000259" key="2">
    <source>
        <dbReference type="PROSITE" id="PS51029"/>
    </source>
</evidence>
<feature type="domain" description="BESS" evidence="3">
    <location>
        <begin position="202"/>
        <end position="241"/>
    </location>
</feature>
<dbReference type="GO" id="GO:0005634">
    <property type="term" value="C:nucleus"/>
    <property type="evidence" value="ECO:0007669"/>
    <property type="project" value="UniProtKB-SubCell"/>
</dbReference>
<comment type="subcellular location">
    <subcellularLocation>
        <location evidence="1">Nucleus</location>
    </subcellularLocation>
</comment>
<dbReference type="PROSITE" id="PS51031">
    <property type="entry name" value="BESS"/>
    <property type="match status" value="1"/>
</dbReference>
<evidence type="ECO:0000313" key="4">
    <source>
        <dbReference type="EMBL" id="JAS17197.1"/>
    </source>
</evidence>
<accession>A0A1B6CUV5</accession>
<dbReference type="EMBL" id="GEDC01014890">
    <property type="protein sequence ID" value="JAS22408.1"/>
    <property type="molecule type" value="Transcribed_RNA"/>
</dbReference>
<dbReference type="GO" id="GO:0006357">
    <property type="term" value="P:regulation of transcription by RNA polymerase II"/>
    <property type="evidence" value="ECO:0007669"/>
    <property type="project" value="TreeGrafter"/>
</dbReference>
<feature type="domain" description="MADF" evidence="2">
    <location>
        <begin position="39"/>
        <end position="125"/>
    </location>
</feature>
<feature type="non-terminal residue" evidence="4">
    <location>
        <position position="1"/>
    </location>
</feature>
<dbReference type="Pfam" id="PF02944">
    <property type="entry name" value="BESS"/>
    <property type="match status" value="1"/>
</dbReference>
<dbReference type="EMBL" id="GEDC01020101">
    <property type="protein sequence ID" value="JAS17197.1"/>
    <property type="molecule type" value="Transcribed_RNA"/>
</dbReference>
<dbReference type="InterPro" id="IPR004210">
    <property type="entry name" value="BESS_motif"/>
</dbReference>
<dbReference type="GO" id="GO:0003677">
    <property type="term" value="F:DNA binding"/>
    <property type="evidence" value="ECO:0007669"/>
    <property type="project" value="InterPro"/>
</dbReference>
<dbReference type="Pfam" id="PF10545">
    <property type="entry name" value="MADF_DNA_bdg"/>
    <property type="match status" value="1"/>
</dbReference>